<dbReference type="WBParaSite" id="PgR011_g021_t01">
    <property type="protein sequence ID" value="PgR011_g021_t01"/>
    <property type="gene ID" value="PgR011_g021"/>
</dbReference>
<evidence type="ECO:0000313" key="1">
    <source>
        <dbReference type="Proteomes" id="UP000887569"/>
    </source>
</evidence>
<reference evidence="2" key="1">
    <citation type="submission" date="2022-11" db="UniProtKB">
        <authorList>
            <consortium name="WormBaseParasite"/>
        </authorList>
    </citation>
    <scope>IDENTIFICATION</scope>
</reference>
<evidence type="ECO:0000313" key="2">
    <source>
        <dbReference type="WBParaSite" id="PgR011_g021_t01"/>
    </source>
</evidence>
<proteinExistence type="predicted"/>
<protein>
    <submittedName>
        <fullName evidence="2">Hyaluronidase</fullName>
    </submittedName>
</protein>
<name>A0A915AMB4_PARUN</name>
<dbReference type="Proteomes" id="UP000887569">
    <property type="component" value="Unplaced"/>
</dbReference>
<dbReference type="AlphaFoldDB" id="A0A915AMB4"/>
<accession>A0A915AMB4</accession>
<organism evidence="1 2">
    <name type="scientific">Parascaris univalens</name>
    <name type="common">Nematode worm</name>
    <dbReference type="NCBI Taxonomy" id="6257"/>
    <lineage>
        <taxon>Eukaryota</taxon>
        <taxon>Metazoa</taxon>
        <taxon>Ecdysozoa</taxon>
        <taxon>Nematoda</taxon>
        <taxon>Chromadorea</taxon>
        <taxon>Rhabditida</taxon>
        <taxon>Spirurina</taxon>
        <taxon>Ascaridomorpha</taxon>
        <taxon>Ascaridoidea</taxon>
        <taxon>Ascarididae</taxon>
        <taxon>Parascaris</taxon>
    </lineage>
</organism>
<keyword evidence="1" id="KW-1185">Reference proteome</keyword>
<sequence>FIVFQQHHCRFCLMHNGCALTNDMMYGPFDKRRSSQAT</sequence>